<evidence type="ECO:0000313" key="3">
    <source>
        <dbReference type="Proteomes" id="UP001585053"/>
    </source>
</evidence>
<evidence type="ECO:0000259" key="1">
    <source>
        <dbReference type="PROSITE" id="PS51819"/>
    </source>
</evidence>
<dbReference type="Gene3D" id="3.10.180.10">
    <property type="entry name" value="2,3-Dihydroxybiphenyl 1,2-Dioxygenase, domain 1"/>
    <property type="match status" value="1"/>
</dbReference>
<sequence length="133" mass="14694">MTTPHPTETTTDLGFGLHHVLIPLPPGGEDACRAFYVDVLGFVEVPKPPALAARGGLWVRADDLELHLGVEEGFVPQRKAHPGILVREIDVLAERIIAAGHELVWDENLPGYRRFHLFDNNGNRLEFLSPSGE</sequence>
<gene>
    <name evidence="2" type="ORF">VSQ78_14050</name>
</gene>
<keyword evidence="3" id="KW-1185">Reference proteome</keyword>
<dbReference type="GeneID" id="91393333"/>
<evidence type="ECO:0000313" key="2">
    <source>
        <dbReference type="EMBL" id="MFB8768829.1"/>
    </source>
</evidence>
<name>A0ABV5DW62_9ACTN</name>
<comment type="caution">
    <text evidence="2">The sequence shown here is derived from an EMBL/GenBank/DDBJ whole genome shotgun (WGS) entry which is preliminary data.</text>
</comment>
<dbReference type="InterPro" id="IPR037523">
    <property type="entry name" value="VOC_core"/>
</dbReference>
<feature type="domain" description="VOC" evidence="1">
    <location>
        <begin position="16"/>
        <end position="130"/>
    </location>
</feature>
<proteinExistence type="predicted"/>
<reference evidence="2 3" key="1">
    <citation type="submission" date="2024-01" db="EMBL/GenBank/DDBJ databases">
        <title>Genome mining of biosynthetic gene clusters to explore secondary metabolites of Streptomyces sp.</title>
        <authorList>
            <person name="Baig A."/>
            <person name="Ajitkumar Shintre N."/>
            <person name="Kumar H."/>
            <person name="Anbarasu A."/>
            <person name="Ramaiah S."/>
        </authorList>
    </citation>
    <scope>NUCLEOTIDE SEQUENCE [LARGE SCALE GENOMIC DNA]</scope>
    <source>
        <strain evidence="2 3">A01</strain>
    </source>
</reference>
<protein>
    <submittedName>
        <fullName evidence="2">Glyoxalase</fullName>
    </submittedName>
</protein>
<dbReference type="PANTHER" id="PTHR39175:SF1">
    <property type="entry name" value="FAMILY PROTEIN, PUTATIVE (AFU_ORTHOLOGUE AFUA_3G15060)-RELATED"/>
    <property type="match status" value="1"/>
</dbReference>
<dbReference type="RefSeq" id="WP_014908709.1">
    <property type="nucleotide sequence ID" value="NZ_BAZE01000011.1"/>
</dbReference>
<organism evidence="2 3">
    <name type="scientific">Nocardiopsis alba</name>
    <dbReference type="NCBI Taxonomy" id="53437"/>
    <lineage>
        <taxon>Bacteria</taxon>
        <taxon>Bacillati</taxon>
        <taxon>Actinomycetota</taxon>
        <taxon>Actinomycetes</taxon>
        <taxon>Streptosporangiales</taxon>
        <taxon>Nocardiopsidaceae</taxon>
        <taxon>Nocardiopsis</taxon>
    </lineage>
</organism>
<dbReference type="EMBL" id="JAYMRS010000004">
    <property type="protein sequence ID" value="MFB8768829.1"/>
    <property type="molecule type" value="Genomic_DNA"/>
</dbReference>
<dbReference type="Proteomes" id="UP001585053">
    <property type="component" value="Unassembled WGS sequence"/>
</dbReference>
<dbReference type="InterPro" id="IPR029068">
    <property type="entry name" value="Glyas_Bleomycin-R_OHBP_Dase"/>
</dbReference>
<dbReference type="PANTHER" id="PTHR39175">
    <property type="entry name" value="FAMILY PROTEIN, PUTATIVE (AFU_ORTHOLOGUE AFUA_3G15060)-RELATED"/>
    <property type="match status" value="1"/>
</dbReference>
<dbReference type="SUPFAM" id="SSF54593">
    <property type="entry name" value="Glyoxalase/Bleomycin resistance protein/Dihydroxybiphenyl dioxygenase"/>
    <property type="match status" value="1"/>
</dbReference>
<accession>A0ABV5DW62</accession>
<dbReference type="PROSITE" id="PS51819">
    <property type="entry name" value="VOC"/>
    <property type="match status" value="1"/>
</dbReference>